<keyword evidence="2" id="KW-0378">Hydrolase</keyword>
<keyword evidence="3" id="KW-1185">Reference proteome</keyword>
<gene>
    <name evidence="2" type="ORF">BU23DRAFT_577004</name>
</gene>
<dbReference type="PANTHER" id="PTHR23024">
    <property type="entry name" value="ARYLACETAMIDE DEACETYLASE"/>
    <property type="match status" value="1"/>
</dbReference>
<feature type="domain" description="Alpha/beta hydrolase fold-3" evidence="1">
    <location>
        <begin position="84"/>
        <end position="293"/>
    </location>
</feature>
<dbReference type="AlphaFoldDB" id="A0A6A5VZZ9"/>
<dbReference type="GO" id="GO:0016787">
    <property type="term" value="F:hydrolase activity"/>
    <property type="evidence" value="ECO:0007669"/>
    <property type="project" value="UniProtKB-KW"/>
</dbReference>
<evidence type="ECO:0000259" key="1">
    <source>
        <dbReference type="Pfam" id="PF07859"/>
    </source>
</evidence>
<evidence type="ECO:0000313" key="3">
    <source>
        <dbReference type="Proteomes" id="UP000800036"/>
    </source>
</evidence>
<dbReference type="Proteomes" id="UP000800036">
    <property type="component" value="Unassembled WGS sequence"/>
</dbReference>
<dbReference type="InterPro" id="IPR050466">
    <property type="entry name" value="Carboxylest/Gibb_receptor"/>
</dbReference>
<dbReference type="InterPro" id="IPR013094">
    <property type="entry name" value="AB_hydrolase_3"/>
</dbReference>
<dbReference type="SUPFAM" id="SSF53474">
    <property type="entry name" value="alpha/beta-Hydrolases"/>
    <property type="match status" value="1"/>
</dbReference>
<dbReference type="OrthoDB" id="408631at2759"/>
<accession>A0A6A5VZZ9</accession>
<dbReference type="PANTHER" id="PTHR23024:SF166">
    <property type="entry name" value="ALPHA_BETA HYDROLASE FOLD-3 DOMAIN-CONTAINING PROTEIN-RELATED"/>
    <property type="match status" value="1"/>
</dbReference>
<name>A0A6A5VZZ9_9PLEO</name>
<dbReference type="InterPro" id="IPR029058">
    <property type="entry name" value="AB_hydrolase_fold"/>
</dbReference>
<protein>
    <submittedName>
        <fullName evidence="2">Alpha/beta-hydrolase</fullName>
    </submittedName>
</protein>
<dbReference type="Pfam" id="PF07859">
    <property type="entry name" value="Abhydrolase_3"/>
    <property type="match status" value="1"/>
</dbReference>
<organism evidence="2 3">
    <name type="scientific">Bimuria novae-zelandiae CBS 107.79</name>
    <dbReference type="NCBI Taxonomy" id="1447943"/>
    <lineage>
        <taxon>Eukaryota</taxon>
        <taxon>Fungi</taxon>
        <taxon>Dikarya</taxon>
        <taxon>Ascomycota</taxon>
        <taxon>Pezizomycotina</taxon>
        <taxon>Dothideomycetes</taxon>
        <taxon>Pleosporomycetidae</taxon>
        <taxon>Pleosporales</taxon>
        <taxon>Massarineae</taxon>
        <taxon>Didymosphaeriaceae</taxon>
        <taxon>Bimuria</taxon>
    </lineage>
</organism>
<proteinExistence type="predicted"/>
<sequence>MAPEGFAKPWVEFEEEFGERPLLPYDSVEACVEGFAKIGAKLASLYTFPAPDPAVKTEDKTIEGGLKIRIYTPEGYSGGNPVGVYYHSGGWAMSDIDGDDASCRTISKGGNVVLVSVAFGLAPQNKHPGLINDCWKGLQWTLDNAKALGGIEGKFFTAGVSAGGQLAIALALKSIDEAMGESLVGVVAEIPATIHPDGVPEAMQSKYTSYTEHANNTIDTDKAMRAFWKAFSTSPTDPYGSVLLHQKIKDLKKVYLTVASHDTLRDDGLLFKQKLDDSKVPYKFDFYEGYPHYHWTWPSAKLDKPRDEYNANVAKGVQWLIS</sequence>
<evidence type="ECO:0000313" key="2">
    <source>
        <dbReference type="EMBL" id="KAF1978717.1"/>
    </source>
</evidence>
<dbReference type="Gene3D" id="3.40.50.1820">
    <property type="entry name" value="alpha/beta hydrolase"/>
    <property type="match status" value="1"/>
</dbReference>
<dbReference type="EMBL" id="ML976659">
    <property type="protein sequence ID" value="KAF1978717.1"/>
    <property type="molecule type" value="Genomic_DNA"/>
</dbReference>
<reference evidence="2" key="1">
    <citation type="journal article" date="2020" name="Stud. Mycol.">
        <title>101 Dothideomycetes genomes: a test case for predicting lifestyles and emergence of pathogens.</title>
        <authorList>
            <person name="Haridas S."/>
            <person name="Albert R."/>
            <person name="Binder M."/>
            <person name="Bloem J."/>
            <person name="Labutti K."/>
            <person name="Salamov A."/>
            <person name="Andreopoulos B."/>
            <person name="Baker S."/>
            <person name="Barry K."/>
            <person name="Bills G."/>
            <person name="Bluhm B."/>
            <person name="Cannon C."/>
            <person name="Castanera R."/>
            <person name="Culley D."/>
            <person name="Daum C."/>
            <person name="Ezra D."/>
            <person name="Gonzalez J."/>
            <person name="Henrissat B."/>
            <person name="Kuo A."/>
            <person name="Liang C."/>
            <person name="Lipzen A."/>
            <person name="Lutzoni F."/>
            <person name="Magnuson J."/>
            <person name="Mondo S."/>
            <person name="Nolan M."/>
            <person name="Ohm R."/>
            <person name="Pangilinan J."/>
            <person name="Park H.-J."/>
            <person name="Ramirez L."/>
            <person name="Alfaro M."/>
            <person name="Sun H."/>
            <person name="Tritt A."/>
            <person name="Yoshinaga Y."/>
            <person name="Zwiers L.-H."/>
            <person name="Turgeon B."/>
            <person name="Goodwin S."/>
            <person name="Spatafora J."/>
            <person name="Crous P."/>
            <person name="Grigoriev I."/>
        </authorList>
    </citation>
    <scope>NUCLEOTIDE SEQUENCE</scope>
    <source>
        <strain evidence="2">CBS 107.79</strain>
    </source>
</reference>